<evidence type="ECO:0000313" key="1">
    <source>
        <dbReference type="EMBL" id="EGJ70725.1"/>
    </source>
</evidence>
<accession>F3ZRK0</accession>
<evidence type="ECO:0000313" key="2">
    <source>
        <dbReference type="Proteomes" id="UP000018439"/>
    </source>
</evidence>
<dbReference type="STRING" id="679937.Bcop_0507"/>
<protein>
    <submittedName>
        <fullName evidence="1">Uncharacterized protein</fullName>
    </submittedName>
</protein>
<gene>
    <name evidence="1" type="ORF">Bcop_0507</name>
</gene>
<keyword evidence="2" id="KW-1185">Reference proteome</keyword>
<organism evidence="1 2">
    <name type="scientific">Bacteroides coprosuis DSM 18011</name>
    <dbReference type="NCBI Taxonomy" id="679937"/>
    <lineage>
        <taxon>Bacteria</taxon>
        <taxon>Pseudomonadati</taxon>
        <taxon>Bacteroidota</taxon>
        <taxon>Bacteroidia</taxon>
        <taxon>Bacteroidales</taxon>
        <taxon>Bacteroidaceae</taxon>
        <taxon>Bacteroides</taxon>
    </lineage>
</organism>
<dbReference type="EMBL" id="CM001167">
    <property type="protein sequence ID" value="EGJ70725.1"/>
    <property type="molecule type" value="Genomic_DNA"/>
</dbReference>
<proteinExistence type="predicted"/>
<name>F3ZRK0_9BACE</name>
<reference evidence="1 2" key="1">
    <citation type="journal article" date="2011" name="Stand. Genomic Sci.">
        <title>Non-contiguous finished genome sequence of Bacteroides coprosuis type strain (PC139).</title>
        <authorList>
            <person name="Land M."/>
            <person name="Held B."/>
            <person name="Gronow S."/>
            <person name="Abt B."/>
            <person name="Lucas S."/>
            <person name="Del Rio T.G."/>
            <person name="Nolan M."/>
            <person name="Tice H."/>
            <person name="Cheng J.F."/>
            <person name="Pitluck S."/>
            <person name="Liolios K."/>
            <person name="Pagani I."/>
            <person name="Ivanova N."/>
            <person name="Mavromatis K."/>
            <person name="Mikhailova N."/>
            <person name="Pati A."/>
            <person name="Tapia R."/>
            <person name="Han C."/>
            <person name="Goodwin L."/>
            <person name="Chen A."/>
            <person name="Palaniappan K."/>
            <person name="Hauser L."/>
            <person name="Brambilla E.M."/>
            <person name="Rohde M."/>
            <person name="Goker M."/>
            <person name="Detter J.C."/>
            <person name="Woyke T."/>
            <person name="Bristow J."/>
            <person name="Eisen J.A."/>
            <person name="Markowitz V."/>
            <person name="Hugenholtz P."/>
            <person name="Kyrpides N.C."/>
            <person name="Klenk H.P."/>
            <person name="Lapidus A."/>
        </authorList>
    </citation>
    <scope>NUCLEOTIDE SEQUENCE</scope>
    <source>
        <strain evidence="1 2">DSM 18011</strain>
    </source>
</reference>
<sequence length="44" mass="5310">MGLYSINILEKKQKVLRITKLCLILQIEIKTLFYKFIVKLNNRK</sequence>
<dbReference type="HOGENOM" id="CLU_3212296_0_0_10"/>
<dbReference type="AlphaFoldDB" id="F3ZRK0"/>
<dbReference type="Proteomes" id="UP000018439">
    <property type="component" value="Chromosome"/>
</dbReference>